<dbReference type="AlphaFoldDB" id="A0A1Q2HYL1"/>
<feature type="domain" description="NAD-dependent epimerase/dehydratase" evidence="1">
    <location>
        <begin position="3"/>
        <end position="110"/>
    </location>
</feature>
<dbReference type="InterPro" id="IPR001509">
    <property type="entry name" value="Epimerase_deHydtase"/>
</dbReference>
<protein>
    <submittedName>
        <fullName evidence="2">GDP-mannose 4,6-dehydratase</fullName>
        <ecNumber evidence="2">4.2.1.47</ecNumber>
    </submittedName>
</protein>
<evidence type="ECO:0000313" key="2">
    <source>
        <dbReference type="EMBL" id="AQQ15947.1"/>
    </source>
</evidence>
<accession>A0A1Q2HYL1</accession>
<organism evidence="2 3">
    <name type="scientific">Corynebacterium glaucum</name>
    <dbReference type="NCBI Taxonomy" id="187491"/>
    <lineage>
        <taxon>Bacteria</taxon>
        <taxon>Bacillati</taxon>
        <taxon>Actinomycetota</taxon>
        <taxon>Actinomycetes</taxon>
        <taxon>Mycobacteriales</taxon>
        <taxon>Corynebacteriaceae</taxon>
        <taxon>Corynebacterium</taxon>
    </lineage>
</organism>
<sequence length="215" mass="22857">MKVLVLGASGQVGSVLTEAALERGHIVVGVTRSSSSRILEKLGGQLVNGDAYDAEFLTGIINSFKPDVVVSATRPSKGREAELVRGTLSVASVCAEKGVWLVVSGGAGALPVSDEPNAERVVDSGYVEDAWRDIARASADQFDALVDIFPRGRWTYVAPPSRLVEGERVGRVRKSNTALVSNEQGVSELTWLDYAGLILEEVEKPSGERLVTGGY</sequence>
<dbReference type="Proteomes" id="UP000217209">
    <property type="component" value="Chromosome"/>
</dbReference>
<dbReference type="GO" id="GO:0008446">
    <property type="term" value="F:GDP-mannose 4,6-dehydratase activity"/>
    <property type="evidence" value="ECO:0007669"/>
    <property type="project" value="UniProtKB-EC"/>
</dbReference>
<dbReference type="KEGG" id="cgv:CGLAU_09995"/>
<evidence type="ECO:0000313" key="3">
    <source>
        <dbReference type="Proteomes" id="UP000217209"/>
    </source>
</evidence>
<dbReference type="PANTHER" id="PTHR43355:SF2">
    <property type="entry name" value="FLAVIN REDUCTASE (NADPH)"/>
    <property type="match status" value="1"/>
</dbReference>
<name>A0A1Q2HYL1_9CORY</name>
<dbReference type="OrthoDB" id="3191258at2"/>
<dbReference type="InterPro" id="IPR036291">
    <property type="entry name" value="NAD(P)-bd_dom_sf"/>
</dbReference>
<dbReference type="RefSeq" id="WP_095660567.1">
    <property type="nucleotide sequence ID" value="NZ_BAAAKB010000004.1"/>
</dbReference>
<dbReference type="EMBL" id="CP019688">
    <property type="protein sequence ID" value="AQQ15947.1"/>
    <property type="molecule type" value="Genomic_DNA"/>
</dbReference>
<dbReference type="PANTHER" id="PTHR43355">
    <property type="entry name" value="FLAVIN REDUCTASE (NADPH)"/>
    <property type="match status" value="1"/>
</dbReference>
<dbReference type="Pfam" id="PF01370">
    <property type="entry name" value="Epimerase"/>
    <property type="match status" value="1"/>
</dbReference>
<evidence type="ECO:0000259" key="1">
    <source>
        <dbReference type="Pfam" id="PF01370"/>
    </source>
</evidence>
<dbReference type="InterPro" id="IPR051606">
    <property type="entry name" value="Polyketide_Oxido-like"/>
</dbReference>
<dbReference type="SUPFAM" id="SSF51735">
    <property type="entry name" value="NAD(P)-binding Rossmann-fold domains"/>
    <property type="match status" value="1"/>
</dbReference>
<reference evidence="2 3" key="1">
    <citation type="submission" date="2016-12" db="EMBL/GenBank/DDBJ databases">
        <authorList>
            <person name="Song W.-J."/>
            <person name="Kurnit D.M."/>
        </authorList>
    </citation>
    <scope>NUCLEOTIDE SEQUENCE [LARGE SCALE GENOMIC DNA]</scope>
    <source>
        <strain evidence="2 3">DSM 30827</strain>
    </source>
</reference>
<keyword evidence="3" id="KW-1185">Reference proteome</keyword>
<proteinExistence type="predicted"/>
<gene>
    <name evidence="2" type="primary">gmd</name>
    <name evidence="2" type="ORF">CGLAU_09995</name>
</gene>
<dbReference type="GO" id="GO:0016646">
    <property type="term" value="F:oxidoreductase activity, acting on the CH-NH group of donors, NAD or NADP as acceptor"/>
    <property type="evidence" value="ECO:0007669"/>
    <property type="project" value="TreeGrafter"/>
</dbReference>
<dbReference type="Gene3D" id="3.40.50.720">
    <property type="entry name" value="NAD(P)-binding Rossmann-like Domain"/>
    <property type="match status" value="1"/>
</dbReference>
<keyword evidence="2" id="KW-0456">Lyase</keyword>
<dbReference type="EC" id="4.2.1.47" evidence="2"/>